<evidence type="ECO:0000313" key="1">
    <source>
        <dbReference type="EMBL" id="PIP63863.1"/>
    </source>
</evidence>
<reference evidence="1 2" key="1">
    <citation type="submission" date="2017-09" db="EMBL/GenBank/DDBJ databases">
        <title>Depth-based differentiation of microbial function through sediment-hosted aquifers and enrichment of novel symbionts in the deep terrestrial subsurface.</title>
        <authorList>
            <person name="Probst A.J."/>
            <person name="Ladd B."/>
            <person name="Jarett J.K."/>
            <person name="Geller-Mcgrath D.E."/>
            <person name="Sieber C.M."/>
            <person name="Emerson J.B."/>
            <person name="Anantharaman K."/>
            <person name="Thomas B.C."/>
            <person name="Malmstrom R."/>
            <person name="Stieglmeier M."/>
            <person name="Klingl A."/>
            <person name="Woyke T."/>
            <person name="Ryan C.M."/>
            <person name="Banfield J.F."/>
        </authorList>
    </citation>
    <scope>NUCLEOTIDE SEQUENCE [LARGE SCALE GENOMIC DNA]</scope>
    <source>
        <strain evidence="1">CG22_combo_CG10-13_8_21_14_all_34_12</strain>
    </source>
</reference>
<dbReference type="Proteomes" id="UP000229699">
    <property type="component" value="Unassembled WGS sequence"/>
</dbReference>
<dbReference type="EMBL" id="PCTC01000005">
    <property type="protein sequence ID" value="PIP63863.1"/>
    <property type="molecule type" value="Genomic_DNA"/>
</dbReference>
<evidence type="ECO:0008006" key="3">
    <source>
        <dbReference type="Google" id="ProtNLM"/>
    </source>
</evidence>
<accession>A0A2H0C1Q2</accession>
<gene>
    <name evidence="1" type="ORF">COW97_00200</name>
</gene>
<sequence length="70" mass="8232">MHSDNRWVSPILEDFIKIIPSDQKYFCIGSVSLLSFTKKSYDRKIKDIDIICEVKNFNFIKNNLLSLGYQ</sequence>
<dbReference type="AlphaFoldDB" id="A0A2H0C1Q2"/>
<evidence type="ECO:0000313" key="2">
    <source>
        <dbReference type="Proteomes" id="UP000229699"/>
    </source>
</evidence>
<protein>
    <recommendedName>
        <fullName evidence="3">Nucleotidyltransferase family protein</fullName>
    </recommendedName>
</protein>
<name>A0A2H0C1Q2_9BACT</name>
<comment type="caution">
    <text evidence="1">The sequence shown here is derived from an EMBL/GenBank/DDBJ whole genome shotgun (WGS) entry which is preliminary data.</text>
</comment>
<organism evidence="1 2">
    <name type="scientific">Candidatus Roizmanbacteria bacterium CG22_combo_CG10-13_8_21_14_all_34_12</name>
    <dbReference type="NCBI Taxonomy" id="1974860"/>
    <lineage>
        <taxon>Bacteria</taxon>
        <taxon>Candidatus Roizmaniibacteriota</taxon>
    </lineage>
</organism>
<proteinExistence type="predicted"/>